<evidence type="ECO:0000313" key="2">
    <source>
        <dbReference type="Proteomes" id="UP001461498"/>
    </source>
</evidence>
<evidence type="ECO:0000313" key="1">
    <source>
        <dbReference type="EMBL" id="KAK9496524.1"/>
    </source>
</evidence>
<protein>
    <submittedName>
        <fullName evidence="1">Uncharacterized protein</fullName>
    </submittedName>
</protein>
<name>A0AAW1CJY7_9HEMI</name>
<dbReference type="EMBL" id="JAPXFL010000074">
    <property type="protein sequence ID" value="KAK9496524.1"/>
    <property type="molecule type" value="Genomic_DNA"/>
</dbReference>
<dbReference type="AlphaFoldDB" id="A0AAW1CJY7"/>
<organism evidence="1 2">
    <name type="scientific">Rhynocoris fuscipes</name>
    <dbReference type="NCBI Taxonomy" id="488301"/>
    <lineage>
        <taxon>Eukaryota</taxon>
        <taxon>Metazoa</taxon>
        <taxon>Ecdysozoa</taxon>
        <taxon>Arthropoda</taxon>
        <taxon>Hexapoda</taxon>
        <taxon>Insecta</taxon>
        <taxon>Pterygota</taxon>
        <taxon>Neoptera</taxon>
        <taxon>Paraneoptera</taxon>
        <taxon>Hemiptera</taxon>
        <taxon>Heteroptera</taxon>
        <taxon>Panheteroptera</taxon>
        <taxon>Cimicomorpha</taxon>
        <taxon>Reduviidae</taxon>
        <taxon>Harpactorinae</taxon>
        <taxon>Harpactorini</taxon>
        <taxon>Rhynocoris</taxon>
    </lineage>
</organism>
<gene>
    <name evidence="1" type="ORF">O3M35_013185</name>
</gene>
<keyword evidence="2" id="KW-1185">Reference proteome</keyword>
<sequence length="183" mass="20575">MAMNICRVHVFLSWFKRFQVGRNNVEDDSRSSSKTDENFERVGNLVRSYCRLSICAIAESIGIDKECVRQIRGRRSHGFFIKANAPAHSALSVKRSSFMEEPLSGLKTFINESGPRGLFYVGCGGHNRSVVVEVEWPPHWPIPVVLVYVYYASQEVSSQVQHPIVRPPTLFAGSCTVRLLSVS</sequence>
<reference evidence="1 2" key="1">
    <citation type="submission" date="2022-12" db="EMBL/GenBank/DDBJ databases">
        <title>Chromosome-level genome assembly of true bugs.</title>
        <authorList>
            <person name="Ma L."/>
            <person name="Li H."/>
        </authorList>
    </citation>
    <scope>NUCLEOTIDE SEQUENCE [LARGE SCALE GENOMIC DNA]</scope>
    <source>
        <strain evidence="1">Lab_2022b</strain>
    </source>
</reference>
<dbReference type="Proteomes" id="UP001461498">
    <property type="component" value="Unassembled WGS sequence"/>
</dbReference>
<comment type="caution">
    <text evidence="1">The sequence shown here is derived from an EMBL/GenBank/DDBJ whole genome shotgun (WGS) entry which is preliminary data.</text>
</comment>
<accession>A0AAW1CJY7</accession>
<proteinExistence type="predicted"/>